<evidence type="ECO:0000313" key="4">
    <source>
        <dbReference type="Proteomes" id="UP001172457"/>
    </source>
</evidence>
<gene>
    <name evidence="3" type="ORF">OSB04_001630</name>
</gene>
<keyword evidence="1" id="KW-0862">Zinc</keyword>
<organism evidence="3 4">
    <name type="scientific">Centaurea solstitialis</name>
    <name type="common">yellow star-thistle</name>
    <dbReference type="NCBI Taxonomy" id="347529"/>
    <lineage>
        <taxon>Eukaryota</taxon>
        <taxon>Viridiplantae</taxon>
        <taxon>Streptophyta</taxon>
        <taxon>Embryophyta</taxon>
        <taxon>Tracheophyta</taxon>
        <taxon>Spermatophyta</taxon>
        <taxon>Magnoliopsida</taxon>
        <taxon>eudicotyledons</taxon>
        <taxon>Gunneridae</taxon>
        <taxon>Pentapetalae</taxon>
        <taxon>asterids</taxon>
        <taxon>campanulids</taxon>
        <taxon>Asterales</taxon>
        <taxon>Asteraceae</taxon>
        <taxon>Carduoideae</taxon>
        <taxon>Cardueae</taxon>
        <taxon>Centaureinae</taxon>
        <taxon>Centaurea</taxon>
    </lineage>
</organism>
<reference evidence="3" key="1">
    <citation type="submission" date="2023-03" db="EMBL/GenBank/DDBJ databases">
        <title>Chromosome-scale reference genome and RAD-based genetic map of yellow starthistle (Centaurea solstitialis) reveal putative structural variation and QTLs associated with invader traits.</title>
        <authorList>
            <person name="Reatini B."/>
            <person name="Cang F.A."/>
            <person name="Jiang Q."/>
            <person name="Mckibben M.T.W."/>
            <person name="Barker M.S."/>
            <person name="Rieseberg L.H."/>
            <person name="Dlugosch K.M."/>
        </authorList>
    </citation>
    <scope>NUCLEOTIDE SEQUENCE</scope>
    <source>
        <strain evidence="3">CAN-66</strain>
        <tissue evidence="3">Leaf</tissue>
    </source>
</reference>
<proteinExistence type="predicted"/>
<dbReference type="PANTHER" id="PTHR47718">
    <property type="entry name" value="OS01G0519700 PROTEIN"/>
    <property type="match status" value="1"/>
</dbReference>
<accession>A0AA38TRP7</accession>
<dbReference type="GO" id="GO:0008270">
    <property type="term" value="F:zinc ion binding"/>
    <property type="evidence" value="ECO:0007669"/>
    <property type="project" value="UniProtKB-KW"/>
</dbReference>
<sequence>MAAYFKDLPMSGLMKTTSRSESANAFFNMYVKSHLNLYDFLNNYDDEIERQRDEQSANENSTRTSLPWLVSPLQLEVHAAKVYNRKVFLDVQKELKKAMWFCGIEGVDVVDGSKICFVSHNNKNLASKTNYKVVYDVVSHTVDCACNFFTHNGFLCRHCFEVLINDNVEFIPARYLLRRWMRALVPPQLVSAKVRYDEVDPEKERMFTGVFSVVDDVVTSVQNDMVQFRGFYDLLWGHKRNVSAILPVDDVVQQKLDAITEHYGVEVPDDPDVFVPTGLRNKEAGIGKRLESISEKFQKRGKKPKRRCKKIWGSNWT</sequence>
<dbReference type="PANTHER" id="PTHR47718:SF12">
    <property type="entry name" value="PROTEIN FAR1-RELATED SEQUENCE"/>
    <property type="match status" value="1"/>
</dbReference>
<evidence type="ECO:0000313" key="3">
    <source>
        <dbReference type="EMBL" id="KAJ9565664.1"/>
    </source>
</evidence>
<protein>
    <recommendedName>
        <fullName evidence="2">SWIM-type domain-containing protein</fullName>
    </recommendedName>
</protein>
<keyword evidence="1" id="KW-0479">Metal-binding</keyword>
<dbReference type="EMBL" id="JARYMX010000001">
    <property type="protein sequence ID" value="KAJ9565664.1"/>
    <property type="molecule type" value="Genomic_DNA"/>
</dbReference>
<name>A0AA38TRP7_9ASTR</name>
<comment type="caution">
    <text evidence="3">The sequence shown here is derived from an EMBL/GenBank/DDBJ whole genome shotgun (WGS) entry which is preliminary data.</text>
</comment>
<dbReference type="InterPro" id="IPR007527">
    <property type="entry name" value="Znf_SWIM"/>
</dbReference>
<dbReference type="PROSITE" id="PS50966">
    <property type="entry name" value="ZF_SWIM"/>
    <property type="match status" value="1"/>
</dbReference>
<dbReference type="Proteomes" id="UP001172457">
    <property type="component" value="Chromosome 1"/>
</dbReference>
<keyword evidence="4" id="KW-1185">Reference proteome</keyword>
<feature type="domain" description="SWIM-type" evidence="2">
    <location>
        <begin position="131"/>
        <end position="167"/>
    </location>
</feature>
<evidence type="ECO:0000256" key="1">
    <source>
        <dbReference type="PROSITE-ProRule" id="PRU00325"/>
    </source>
</evidence>
<keyword evidence="1" id="KW-0863">Zinc-finger</keyword>
<evidence type="ECO:0000259" key="2">
    <source>
        <dbReference type="PROSITE" id="PS50966"/>
    </source>
</evidence>
<dbReference type="AlphaFoldDB" id="A0AA38TRP7"/>